<keyword evidence="4" id="KW-1003">Cell membrane</keyword>
<dbReference type="InterPro" id="IPR013833">
    <property type="entry name" value="Cyt_c_oxidase_su3_a-hlx"/>
</dbReference>
<dbReference type="EMBL" id="KX169163">
    <property type="protein sequence ID" value="ANI86933.1"/>
    <property type="molecule type" value="Genomic_DNA"/>
</dbReference>
<dbReference type="GO" id="GO:0019646">
    <property type="term" value="P:aerobic electron transport chain"/>
    <property type="evidence" value="ECO:0007669"/>
    <property type="project" value="InterPro"/>
</dbReference>
<evidence type="ECO:0000256" key="3">
    <source>
        <dbReference type="ARBA" id="ARBA00015944"/>
    </source>
</evidence>
<gene>
    <name evidence="11" type="primary">cox3</name>
</gene>
<feature type="transmembrane region" description="Helical" evidence="9">
    <location>
        <begin position="194"/>
        <end position="213"/>
    </location>
</feature>
<accession>A0A191TE88</accession>
<sequence>MSWLPISIAWVVMIGILSIFMWKLWSLFIFFLLVLLVVVWLIKESIYSDKHHAVGFWLFIISEVVAFGTLFCLCVMTVEDDIDSISSPLELPLLGCFVLTGSSITVTTYHHFIGSAYSSPFLLLTIILGSSFIGLQIFEFYECGCDITFCVYDAVCFCTVGLHFLHVLGGLVALSLLYVCGDGSVPQPNVDFVVWYWHFVDYIWLFVYLIIYLS</sequence>
<proteinExistence type="inferred from homology"/>
<dbReference type="CDD" id="cd00386">
    <property type="entry name" value="Heme_Cu_Oxidase_III_like"/>
    <property type="match status" value="1"/>
</dbReference>
<keyword evidence="6 9" id="KW-1133">Transmembrane helix</keyword>
<dbReference type="GeneID" id="28255077"/>
<evidence type="ECO:0000256" key="7">
    <source>
        <dbReference type="ARBA" id="ARBA00023136"/>
    </source>
</evidence>
<evidence type="ECO:0000256" key="6">
    <source>
        <dbReference type="ARBA" id="ARBA00022989"/>
    </source>
</evidence>
<evidence type="ECO:0000256" key="8">
    <source>
        <dbReference type="RuleBase" id="RU003375"/>
    </source>
</evidence>
<dbReference type="Gene3D" id="1.20.120.80">
    <property type="entry name" value="Cytochrome c oxidase, subunit III, four-helix bundle"/>
    <property type="match status" value="1"/>
</dbReference>
<dbReference type="GO" id="GO:0005886">
    <property type="term" value="C:plasma membrane"/>
    <property type="evidence" value="ECO:0007669"/>
    <property type="project" value="UniProtKB-SubCell"/>
</dbReference>
<evidence type="ECO:0000256" key="5">
    <source>
        <dbReference type="ARBA" id="ARBA00022692"/>
    </source>
</evidence>
<evidence type="ECO:0000256" key="4">
    <source>
        <dbReference type="ARBA" id="ARBA00022475"/>
    </source>
</evidence>
<keyword evidence="7 9" id="KW-0472">Membrane</keyword>
<feature type="transmembrane region" description="Helical" evidence="9">
    <location>
        <begin position="91"/>
        <end position="113"/>
    </location>
</feature>
<evidence type="ECO:0000313" key="11">
    <source>
        <dbReference type="EMBL" id="ANI86933.1"/>
    </source>
</evidence>
<feature type="transmembrane region" description="Helical" evidence="9">
    <location>
        <begin position="150"/>
        <end position="174"/>
    </location>
</feature>
<geneLocation type="mitochondrion" evidence="11"/>
<dbReference type="PANTHER" id="PTHR11403:SF2">
    <property type="entry name" value="CYTOCHROME BO(3) UBIQUINOL OXIDASE SUBUNIT 3"/>
    <property type="match status" value="1"/>
</dbReference>
<organism evidence="11">
    <name type="scientific">Fasciolopsis buskii</name>
    <dbReference type="NCBI Taxonomy" id="27845"/>
    <lineage>
        <taxon>Eukaryota</taxon>
        <taxon>Metazoa</taxon>
        <taxon>Spiralia</taxon>
        <taxon>Lophotrochozoa</taxon>
        <taxon>Platyhelminthes</taxon>
        <taxon>Trematoda</taxon>
        <taxon>Digenea</taxon>
        <taxon>Plagiorchiida</taxon>
        <taxon>Echinostomata</taxon>
        <taxon>Echinostomatoidea</taxon>
        <taxon>Fasciolidae</taxon>
        <taxon>Fasciolopsis</taxon>
    </lineage>
</organism>
<evidence type="ECO:0000256" key="2">
    <source>
        <dbReference type="ARBA" id="ARBA00010581"/>
    </source>
</evidence>
<dbReference type="AlphaFoldDB" id="A0A191TE88"/>
<comment type="similarity">
    <text evidence="2 8">Belongs to the cytochrome c oxidase subunit 3 family.</text>
</comment>
<dbReference type="PANTHER" id="PTHR11403">
    <property type="entry name" value="CYTOCHROME C OXIDASE SUBUNIT III"/>
    <property type="match status" value="1"/>
</dbReference>
<feature type="transmembrane region" description="Helical" evidence="9">
    <location>
        <begin position="119"/>
        <end position="138"/>
    </location>
</feature>
<dbReference type="InterPro" id="IPR035973">
    <property type="entry name" value="Cyt_c_oxidase_su3-like_sf"/>
</dbReference>
<dbReference type="CTD" id="4514"/>
<dbReference type="InterPro" id="IPR024791">
    <property type="entry name" value="Cyt_c/ubiquinol_Oxase_su3"/>
</dbReference>
<keyword evidence="8 11" id="KW-0496">Mitochondrion</keyword>
<comment type="subcellular location">
    <subcellularLocation>
        <location evidence="1">Cell membrane</location>
        <topology evidence="1">Multi-pass membrane protein</topology>
    </subcellularLocation>
</comment>
<evidence type="ECO:0000256" key="1">
    <source>
        <dbReference type="ARBA" id="ARBA00004651"/>
    </source>
</evidence>
<dbReference type="SUPFAM" id="SSF81452">
    <property type="entry name" value="Cytochrome c oxidase subunit III-like"/>
    <property type="match status" value="1"/>
</dbReference>
<dbReference type="Pfam" id="PF00510">
    <property type="entry name" value="COX3"/>
    <property type="match status" value="1"/>
</dbReference>
<comment type="function">
    <text evidence="8">Component of the cytochrome c oxidase, the last enzyme in the mitochondrial electron transport chain which drives oxidative phosphorylation. The respiratory chain contains 3 multisubunit complexes succinate dehydrogenase (complex II, CII), ubiquinol-cytochrome c oxidoreductase (cytochrome b-c1 complex, complex III, CIII) and cytochrome c oxidase (complex IV, CIV), that cooperate to transfer electrons derived from NADH and succinate to molecular oxygen, creating an electrochemical gradient over the inner membrane that drives transmembrane transport and the ATP synthase. Cytochrome c oxidase is the component of the respiratory chain that catalyzes the reduction of oxygen to water. Electrons originating from reduced cytochrome c in the intermembrane space (IMS) are transferred via the dinuclear copper A center (CU(A)) of subunit 2 and heme A of subunit 1 to the active site in subunit 1, a binuclear center (BNC) formed by heme A3 and copper B (CU(B)). The BNC reduces molecular oxygen to 2 water molecules using 4 electrons from cytochrome c in the IMS and 4 protons from the mitochondrial matrix.</text>
</comment>
<evidence type="ECO:0000256" key="9">
    <source>
        <dbReference type="SAM" id="Phobius"/>
    </source>
</evidence>
<feature type="transmembrane region" description="Helical" evidence="9">
    <location>
        <begin position="12"/>
        <end position="42"/>
    </location>
</feature>
<dbReference type="RefSeq" id="YP_009262357.1">
    <property type="nucleotide sequence ID" value="NC_030528.1"/>
</dbReference>
<name>A0A191TE88_9TREM</name>
<dbReference type="InterPro" id="IPR000298">
    <property type="entry name" value="Cyt_c_oxidase-like_su3"/>
</dbReference>
<reference evidence="11" key="1">
    <citation type="submission" date="2016-05" db="EMBL/GenBank/DDBJ databases">
        <authorList>
            <person name="Lavstsen T."/>
            <person name="Jespersen J.S."/>
        </authorList>
    </citation>
    <scope>NUCLEOTIDE SEQUENCE</scope>
</reference>
<dbReference type="PROSITE" id="PS50253">
    <property type="entry name" value="COX3"/>
    <property type="match status" value="1"/>
</dbReference>
<evidence type="ECO:0000259" key="10">
    <source>
        <dbReference type="PROSITE" id="PS50253"/>
    </source>
</evidence>
<feature type="domain" description="Heme-copper oxidase subunit III family profile" evidence="10">
    <location>
        <begin position="1"/>
        <end position="214"/>
    </location>
</feature>
<keyword evidence="5 8" id="KW-0812">Transmembrane</keyword>
<dbReference type="GO" id="GO:0004129">
    <property type="term" value="F:cytochrome-c oxidase activity"/>
    <property type="evidence" value="ECO:0007669"/>
    <property type="project" value="InterPro"/>
</dbReference>
<feature type="transmembrane region" description="Helical" evidence="9">
    <location>
        <begin position="54"/>
        <end position="79"/>
    </location>
</feature>
<protein>
    <recommendedName>
        <fullName evidence="3 8">Cytochrome c oxidase subunit 3</fullName>
    </recommendedName>
</protein>